<sequence length="195" mass="21016">MTSESRPESITGGCLCGSVRYTIHFPPDAEWPPSHNATCQCTQCRKATGALVPQLLELPARHLRPSLAAEDRAALPTYRLYASSPRARRGFCCACGSALTWLTDDVPGGIEVHVGTLDESVLIGEVVEEEQGDGFGTRKRRVGGWGRELAVARWHNFVENAVPGVTDGMEGAKYLETGSKGEKGFEGTLKDIGRA</sequence>
<proteinExistence type="predicted"/>
<protein>
    <submittedName>
        <fullName evidence="1">Uncharacterized protein LTHEOB_4748</fullName>
    </submittedName>
</protein>
<reference evidence="1" key="1">
    <citation type="submission" date="2024-09" db="EMBL/GenBank/DDBJ databases">
        <title>Draft Genome Sequences of Neofusicoccum parvum.</title>
        <authorList>
            <person name="Ashida A."/>
            <person name="Camagna M."/>
            <person name="Tanaka A."/>
            <person name="Takemoto D."/>
        </authorList>
    </citation>
    <scope>NUCLEOTIDE SEQUENCE</scope>
    <source>
        <strain evidence="1">PPO83</strain>
    </source>
</reference>
<name>A0ACB5SML1_9PEZI</name>
<gene>
    <name evidence="1" type="primary">g8736</name>
    <name evidence="1" type="ORF">NpPPO83_00008736</name>
</gene>
<keyword evidence="2" id="KW-1185">Reference proteome</keyword>
<dbReference type="Proteomes" id="UP001165186">
    <property type="component" value="Unassembled WGS sequence"/>
</dbReference>
<evidence type="ECO:0000313" key="2">
    <source>
        <dbReference type="Proteomes" id="UP001165186"/>
    </source>
</evidence>
<evidence type="ECO:0000313" key="1">
    <source>
        <dbReference type="EMBL" id="GME48676.1"/>
    </source>
</evidence>
<organism evidence="1 2">
    <name type="scientific">Neofusicoccum parvum</name>
    <dbReference type="NCBI Taxonomy" id="310453"/>
    <lineage>
        <taxon>Eukaryota</taxon>
        <taxon>Fungi</taxon>
        <taxon>Dikarya</taxon>
        <taxon>Ascomycota</taxon>
        <taxon>Pezizomycotina</taxon>
        <taxon>Dothideomycetes</taxon>
        <taxon>Dothideomycetes incertae sedis</taxon>
        <taxon>Botryosphaeriales</taxon>
        <taxon>Botryosphaeriaceae</taxon>
        <taxon>Neofusicoccum</taxon>
    </lineage>
</organism>
<accession>A0ACB5SML1</accession>
<comment type="caution">
    <text evidence="1">The sequence shown here is derived from an EMBL/GenBank/DDBJ whole genome shotgun (WGS) entry which is preliminary data.</text>
</comment>
<dbReference type="EMBL" id="BSXG01000144">
    <property type="protein sequence ID" value="GME48676.1"/>
    <property type="molecule type" value="Genomic_DNA"/>
</dbReference>